<evidence type="ECO:0000256" key="2">
    <source>
        <dbReference type="ARBA" id="ARBA00022475"/>
    </source>
</evidence>
<feature type="transmembrane region" description="Helical" evidence="6">
    <location>
        <begin position="374"/>
        <end position="402"/>
    </location>
</feature>
<dbReference type="GO" id="GO:0005886">
    <property type="term" value="C:plasma membrane"/>
    <property type="evidence" value="ECO:0007669"/>
    <property type="project" value="UniProtKB-SubCell"/>
</dbReference>
<feature type="domain" description="MacB-like periplasmic core" evidence="8">
    <location>
        <begin position="27"/>
        <end position="248"/>
    </location>
</feature>
<feature type="transmembrane region" description="Helical" evidence="6">
    <location>
        <begin position="321"/>
        <end position="346"/>
    </location>
</feature>
<evidence type="ECO:0000313" key="10">
    <source>
        <dbReference type="Proteomes" id="UP000782312"/>
    </source>
</evidence>
<keyword evidence="5 6" id="KW-0472">Membrane</keyword>
<evidence type="ECO:0000256" key="4">
    <source>
        <dbReference type="ARBA" id="ARBA00022989"/>
    </source>
</evidence>
<keyword evidence="3 6" id="KW-0812">Transmembrane</keyword>
<feature type="domain" description="ABC3 transporter permease C-terminal" evidence="7">
    <location>
        <begin position="745"/>
        <end position="861"/>
    </location>
</feature>
<evidence type="ECO:0000256" key="6">
    <source>
        <dbReference type="SAM" id="Phobius"/>
    </source>
</evidence>
<evidence type="ECO:0000256" key="5">
    <source>
        <dbReference type="ARBA" id="ARBA00023136"/>
    </source>
</evidence>
<dbReference type="PANTHER" id="PTHR30287">
    <property type="entry name" value="MEMBRANE COMPONENT OF PREDICTED ABC SUPERFAMILY METABOLITE UPTAKE TRANSPORTER"/>
    <property type="match status" value="1"/>
</dbReference>
<dbReference type="AlphaFoldDB" id="A0A932MN67"/>
<evidence type="ECO:0000259" key="7">
    <source>
        <dbReference type="Pfam" id="PF02687"/>
    </source>
</evidence>
<feature type="transmembrane region" description="Helical" evidence="6">
    <location>
        <begin position="791"/>
        <end position="817"/>
    </location>
</feature>
<sequence>MRTPPWLALLRRLAWRRLRQEPFRLSLTVAGVALGVAVYLAIQLANATAVRAFRNSLDAIAGKTHLHVSGGDLGIPEDLFPRLREAEGVGKAAPVIQQTAWVRKAGGSSDRWRRGAPSQGRAVLVLGVDLLGDPAFRGYRTEGELPLAEFLERLADPRGVFIARALSDDLGAGEGDWIEIEAERRLRFRVRGVLRPSGLAEAMEGRLALLDIGAAQEAFGRLGKLDRVDLILKDPARLEEVKQRIEALLPPGAAAERPVRRGEDVEKMLASFRLNLTVLSVISLLVGSFLIFNAMSASVVRRRGEIARLRALGMTARQVGWMFAAEAALIGLAGSLLGVLLGVLLARGALRAMTVTIRNLYAFLEAGRVDLDPLLLALAVGAGTGVALLSGLGPALAAARVAPAEGARELGAAGAGGAPDPRWLGGTLAGALLAAGIAFGLAWLPAWEGVPVAGYLAAASALAAVALASPALAAGGAALLRRLPGQGRTLWLAAHGLGRNPGRNAATIASLATAMAMLASLVIMIESFRGTVAVWTEQTLRADLYAAPASRFIKGSGASFPEEALGRVRRIEGVAAVDGFRSLRLPWRGEWINLSAGDLSVVAERGRLLFLEGESAEILRRARERGEAVVTETFALRFGLKRGDVIRLPSPGGEVPLRVAGVYHDYTTEGGHAVIDRALLRRLWGDRRVSSMAVYLDEGADRGRVSREMERTLDPNMVIISNAGLRARVMEVFDQTFAITYALEAVAVLVALLGVATALSSNVLERRREIGVLRSLGLTRRGAAGAVMGEAGLLGLLSALLGGAAGAALAAILIYVINKQSFGWTIRYGFPWLAVGGYLGVAVMAAFVAGAVPARAAARAPIAAAVREE</sequence>
<feature type="transmembrane region" description="Helical" evidence="6">
    <location>
        <begin position="21"/>
        <end position="42"/>
    </location>
</feature>
<dbReference type="InterPro" id="IPR025857">
    <property type="entry name" value="MacB_PCD"/>
</dbReference>
<organism evidence="9 10">
    <name type="scientific">Tectimicrobiota bacterium</name>
    <dbReference type="NCBI Taxonomy" id="2528274"/>
    <lineage>
        <taxon>Bacteria</taxon>
        <taxon>Pseudomonadati</taxon>
        <taxon>Nitrospinota/Tectimicrobiota group</taxon>
        <taxon>Candidatus Tectimicrobiota</taxon>
    </lineage>
</organism>
<feature type="domain" description="MacB-like periplasmic core" evidence="8">
    <location>
        <begin position="506"/>
        <end position="711"/>
    </location>
</feature>
<comment type="subcellular location">
    <subcellularLocation>
        <location evidence="1">Cell membrane</location>
        <topology evidence="1">Multi-pass membrane protein</topology>
    </subcellularLocation>
</comment>
<evidence type="ECO:0000256" key="1">
    <source>
        <dbReference type="ARBA" id="ARBA00004651"/>
    </source>
</evidence>
<reference evidence="9" key="1">
    <citation type="submission" date="2020-07" db="EMBL/GenBank/DDBJ databases">
        <title>Huge and variable diversity of episymbiotic CPR bacteria and DPANN archaea in groundwater ecosystems.</title>
        <authorList>
            <person name="He C.Y."/>
            <person name="Keren R."/>
            <person name="Whittaker M."/>
            <person name="Farag I.F."/>
            <person name="Doudna J."/>
            <person name="Cate J.H.D."/>
            <person name="Banfield J.F."/>
        </authorList>
    </citation>
    <scope>NUCLEOTIDE SEQUENCE</scope>
    <source>
        <strain evidence="9">NC_groundwater_763_Ag_S-0.2um_68_21</strain>
    </source>
</reference>
<proteinExistence type="predicted"/>
<dbReference type="InterPro" id="IPR003838">
    <property type="entry name" value="ABC3_permease_C"/>
</dbReference>
<dbReference type="Pfam" id="PF02687">
    <property type="entry name" value="FtsX"/>
    <property type="match status" value="2"/>
</dbReference>
<feature type="domain" description="ABC3 transporter permease C-terminal" evidence="7">
    <location>
        <begin position="278"/>
        <end position="401"/>
    </location>
</feature>
<feature type="transmembrane region" description="Helical" evidence="6">
    <location>
        <begin position="829"/>
        <end position="852"/>
    </location>
</feature>
<feature type="transmembrane region" description="Helical" evidence="6">
    <location>
        <begin position="423"/>
        <end position="446"/>
    </location>
</feature>
<feature type="transmembrane region" description="Helical" evidence="6">
    <location>
        <begin position="452"/>
        <end position="480"/>
    </location>
</feature>
<evidence type="ECO:0000259" key="8">
    <source>
        <dbReference type="Pfam" id="PF12704"/>
    </source>
</evidence>
<dbReference type="Proteomes" id="UP000782312">
    <property type="component" value="Unassembled WGS sequence"/>
</dbReference>
<gene>
    <name evidence="9" type="ORF">HYZ11_12380</name>
</gene>
<feature type="transmembrane region" description="Helical" evidence="6">
    <location>
        <begin position="738"/>
        <end position="759"/>
    </location>
</feature>
<comment type="caution">
    <text evidence="9">The sequence shown here is derived from an EMBL/GenBank/DDBJ whole genome shotgun (WGS) entry which is preliminary data.</text>
</comment>
<accession>A0A932MN67</accession>
<feature type="transmembrane region" description="Helical" evidence="6">
    <location>
        <begin position="505"/>
        <end position="525"/>
    </location>
</feature>
<dbReference type="InterPro" id="IPR038766">
    <property type="entry name" value="Membrane_comp_ABC_pdt"/>
</dbReference>
<keyword evidence="2" id="KW-1003">Cell membrane</keyword>
<keyword evidence="4 6" id="KW-1133">Transmembrane helix</keyword>
<dbReference type="PANTHER" id="PTHR30287:SF2">
    <property type="entry name" value="BLL1001 PROTEIN"/>
    <property type="match status" value="1"/>
</dbReference>
<name>A0A932MN67_UNCTE</name>
<feature type="transmembrane region" description="Helical" evidence="6">
    <location>
        <begin position="276"/>
        <end position="300"/>
    </location>
</feature>
<dbReference type="EMBL" id="JACPUR010000030">
    <property type="protein sequence ID" value="MBI3128395.1"/>
    <property type="molecule type" value="Genomic_DNA"/>
</dbReference>
<dbReference type="Pfam" id="PF12704">
    <property type="entry name" value="MacB_PCD"/>
    <property type="match status" value="2"/>
</dbReference>
<evidence type="ECO:0000313" key="9">
    <source>
        <dbReference type="EMBL" id="MBI3128395.1"/>
    </source>
</evidence>
<protein>
    <submittedName>
        <fullName evidence="9">ABC transporter permease</fullName>
    </submittedName>
</protein>
<evidence type="ECO:0000256" key="3">
    <source>
        <dbReference type="ARBA" id="ARBA00022692"/>
    </source>
</evidence>